<feature type="coiled-coil region" evidence="1">
    <location>
        <begin position="199"/>
        <end position="226"/>
    </location>
</feature>
<reference evidence="3 4" key="1">
    <citation type="submission" date="2019-03" db="EMBL/GenBank/DDBJ databases">
        <title>The complete genome sequence of Swingsia_sp. F3b2 LMG30590(T).</title>
        <authorList>
            <person name="Chua K.-O."/>
            <person name="Chan K.-G."/>
            <person name="See-Too W.-S."/>
        </authorList>
    </citation>
    <scope>NUCLEOTIDE SEQUENCE [LARGE SCALE GENOMIC DNA]</scope>
    <source>
        <strain evidence="3 4">F3b2</strain>
    </source>
</reference>
<dbReference type="RefSeq" id="WP_149498249.1">
    <property type="nucleotide sequence ID" value="NZ_CP038231.1"/>
</dbReference>
<keyword evidence="2" id="KW-0472">Membrane</keyword>
<name>A0A4Y6UAF4_9PROT</name>
<dbReference type="PANTHER" id="PTHR32309">
    <property type="entry name" value="TYROSINE-PROTEIN KINASE"/>
    <property type="match status" value="1"/>
</dbReference>
<keyword evidence="4" id="KW-1185">Reference proteome</keyword>
<feature type="transmembrane region" description="Helical" evidence="2">
    <location>
        <begin position="33"/>
        <end position="51"/>
    </location>
</feature>
<dbReference type="InterPro" id="IPR050445">
    <property type="entry name" value="Bact_polysacc_biosynth/exp"/>
</dbReference>
<evidence type="ECO:0000256" key="2">
    <source>
        <dbReference type="SAM" id="Phobius"/>
    </source>
</evidence>
<dbReference type="PANTHER" id="PTHR32309:SF13">
    <property type="entry name" value="FERRIC ENTEROBACTIN TRANSPORT PROTEIN FEPE"/>
    <property type="match status" value="1"/>
</dbReference>
<dbReference type="Proteomes" id="UP000318709">
    <property type="component" value="Chromosome"/>
</dbReference>
<dbReference type="EMBL" id="CP038231">
    <property type="protein sequence ID" value="QDH13417.2"/>
    <property type="molecule type" value="Genomic_DNA"/>
</dbReference>
<gene>
    <name evidence="3" type="ORF">E3E12_03470</name>
</gene>
<sequence length="389" mass="44509">MNQVAYGEANKGFFSRLMEKIWKYIENMTVKQWMFFLIVIFPTTVVAIYLWCFASPQYISETHFLVRGKSTSSMPAGLGSLIEGSSGASEDTYAVEDFMMSRDAAQMLLKTPELHNMFSHSYIDEFARFPSIFTRKDFESFYKYYKRHVKAEIDEEDSISHLTVRAFSPHDAQEISKWLVKGAEKLVNDMNERQRQNLIAASQREINETRKELHDVELNLARYRHSNEIIDPLKQSTPMVSTAYSFEVTLSMLRADLVQLMRTSPHSPLIQVYKQRIASLQAQVNQAEAHVVGRDPKSMIPKITAYDELLVDQKIVQKKLSTETAALEMAKQQADKERLYITIITQPSLPDYPVYPKDTIILIITLVTTLGVYVTGSLLVAGAREHALQ</sequence>
<keyword evidence="2" id="KW-1133">Transmembrane helix</keyword>
<evidence type="ECO:0000256" key="1">
    <source>
        <dbReference type="SAM" id="Coils"/>
    </source>
</evidence>
<dbReference type="GO" id="GO:0004713">
    <property type="term" value="F:protein tyrosine kinase activity"/>
    <property type="evidence" value="ECO:0007669"/>
    <property type="project" value="TreeGrafter"/>
</dbReference>
<keyword evidence="1" id="KW-0175">Coiled coil</keyword>
<dbReference type="KEGG" id="swf:E3E12_03470"/>
<organism evidence="3 4">
    <name type="scientific">Formicincola oecophyllae</name>
    <dbReference type="NCBI Taxonomy" id="2558361"/>
    <lineage>
        <taxon>Bacteria</taxon>
        <taxon>Pseudomonadati</taxon>
        <taxon>Pseudomonadota</taxon>
        <taxon>Alphaproteobacteria</taxon>
        <taxon>Acetobacterales</taxon>
        <taxon>Acetobacteraceae</taxon>
        <taxon>Formicincola</taxon>
    </lineage>
</organism>
<feature type="transmembrane region" description="Helical" evidence="2">
    <location>
        <begin position="360"/>
        <end position="383"/>
    </location>
</feature>
<dbReference type="GO" id="GO:0005886">
    <property type="term" value="C:plasma membrane"/>
    <property type="evidence" value="ECO:0007669"/>
    <property type="project" value="TreeGrafter"/>
</dbReference>
<evidence type="ECO:0000313" key="4">
    <source>
        <dbReference type="Proteomes" id="UP000318709"/>
    </source>
</evidence>
<evidence type="ECO:0000313" key="3">
    <source>
        <dbReference type="EMBL" id="QDH13417.2"/>
    </source>
</evidence>
<dbReference type="OrthoDB" id="1523414at2"/>
<keyword evidence="2" id="KW-0812">Transmembrane</keyword>
<protein>
    <submittedName>
        <fullName evidence="3">Capsule biosynthesis protein</fullName>
    </submittedName>
</protein>
<proteinExistence type="predicted"/>
<dbReference type="AlphaFoldDB" id="A0A4Y6UAF4"/>
<accession>A0A4Y6UAF4</accession>